<dbReference type="SUPFAM" id="SSF81383">
    <property type="entry name" value="F-box domain"/>
    <property type="match status" value="2"/>
</dbReference>
<feature type="domain" description="F-box" evidence="1">
    <location>
        <begin position="24"/>
        <end position="73"/>
    </location>
</feature>
<dbReference type="OrthoDB" id="937650at2759"/>
<dbReference type="InterPro" id="IPR053781">
    <property type="entry name" value="F-box_AtFBL13-like"/>
</dbReference>
<dbReference type="AlphaFoldDB" id="A0A1R3JNV5"/>
<gene>
    <name evidence="2" type="ORF">CCACVL1_04897</name>
</gene>
<dbReference type="Pfam" id="PF00646">
    <property type="entry name" value="F-box"/>
    <property type="match status" value="2"/>
</dbReference>
<dbReference type="InterPro" id="IPR032675">
    <property type="entry name" value="LRR_dom_sf"/>
</dbReference>
<reference evidence="2 3" key="1">
    <citation type="submission" date="2013-09" db="EMBL/GenBank/DDBJ databases">
        <title>Corchorus capsularis genome sequencing.</title>
        <authorList>
            <person name="Alam M."/>
            <person name="Haque M.S."/>
            <person name="Islam M.S."/>
            <person name="Emdad E.M."/>
            <person name="Islam M.M."/>
            <person name="Ahmed B."/>
            <person name="Halim A."/>
            <person name="Hossen Q.M.M."/>
            <person name="Hossain M.Z."/>
            <person name="Ahmed R."/>
            <person name="Khan M.M."/>
            <person name="Islam R."/>
            <person name="Rashid M.M."/>
            <person name="Khan S.A."/>
            <person name="Rahman M.S."/>
            <person name="Alam M."/>
        </authorList>
    </citation>
    <scope>NUCLEOTIDE SEQUENCE [LARGE SCALE GENOMIC DNA]</scope>
    <source>
        <strain evidence="3">cv. CVL-1</strain>
        <tissue evidence="2">Whole seedling</tissue>
    </source>
</reference>
<evidence type="ECO:0000259" key="1">
    <source>
        <dbReference type="PROSITE" id="PS50181"/>
    </source>
</evidence>
<dbReference type="PANTHER" id="PTHR34223">
    <property type="entry name" value="OS11G0201299 PROTEIN"/>
    <property type="match status" value="1"/>
</dbReference>
<dbReference type="Proteomes" id="UP000188268">
    <property type="component" value="Unassembled WGS sequence"/>
</dbReference>
<dbReference type="EMBL" id="AWWV01007417">
    <property type="protein sequence ID" value="OMO96558.1"/>
    <property type="molecule type" value="Genomic_DNA"/>
</dbReference>
<keyword evidence="3" id="KW-1185">Reference proteome</keyword>
<dbReference type="Gene3D" id="1.20.1280.50">
    <property type="match status" value="2"/>
</dbReference>
<dbReference type="PANTHER" id="PTHR34223:SF51">
    <property type="entry name" value="OS06G0556300 PROTEIN"/>
    <property type="match status" value="1"/>
</dbReference>
<dbReference type="InterPro" id="IPR001810">
    <property type="entry name" value="F-box_dom"/>
</dbReference>
<evidence type="ECO:0000313" key="3">
    <source>
        <dbReference type="Proteomes" id="UP000188268"/>
    </source>
</evidence>
<dbReference type="InterPro" id="IPR036047">
    <property type="entry name" value="F-box-like_dom_sf"/>
</dbReference>
<dbReference type="SUPFAM" id="SSF52058">
    <property type="entry name" value="L domain-like"/>
    <property type="match status" value="2"/>
</dbReference>
<dbReference type="Gramene" id="OMO96558">
    <property type="protein sequence ID" value="OMO96558"/>
    <property type="gene ID" value="CCACVL1_04897"/>
</dbReference>
<dbReference type="OMA" id="TIIKYAM"/>
<accession>A0A1R3JNV5</accession>
<comment type="caution">
    <text evidence="2">The sequence shown here is derived from an EMBL/GenBank/DDBJ whole genome shotgun (WGS) entry which is preliminary data.</text>
</comment>
<organism evidence="2 3">
    <name type="scientific">Corchorus capsularis</name>
    <name type="common">Jute</name>
    <dbReference type="NCBI Taxonomy" id="210143"/>
    <lineage>
        <taxon>Eukaryota</taxon>
        <taxon>Viridiplantae</taxon>
        <taxon>Streptophyta</taxon>
        <taxon>Embryophyta</taxon>
        <taxon>Tracheophyta</taxon>
        <taxon>Spermatophyta</taxon>
        <taxon>Magnoliopsida</taxon>
        <taxon>eudicotyledons</taxon>
        <taxon>Gunneridae</taxon>
        <taxon>Pentapetalae</taxon>
        <taxon>rosids</taxon>
        <taxon>malvids</taxon>
        <taxon>Malvales</taxon>
        <taxon>Malvaceae</taxon>
        <taxon>Grewioideae</taxon>
        <taxon>Apeibeae</taxon>
        <taxon>Corchorus</taxon>
    </lineage>
</organism>
<dbReference type="Gene3D" id="3.80.10.10">
    <property type="entry name" value="Ribonuclease Inhibitor"/>
    <property type="match status" value="2"/>
</dbReference>
<proteinExistence type="predicted"/>
<dbReference type="CDD" id="cd22160">
    <property type="entry name" value="F-box_AtFBL13-like"/>
    <property type="match status" value="2"/>
</dbReference>
<protein>
    <recommendedName>
        <fullName evidence="1">F-box domain-containing protein</fullName>
    </recommendedName>
</protein>
<name>A0A1R3JNV5_COCAP</name>
<evidence type="ECO:0000313" key="2">
    <source>
        <dbReference type="EMBL" id="OMO96558.1"/>
    </source>
</evidence>
<sequence>MATTTQKSKKAKKNHAIEEEVIEKDRLSDLPDCILLHILSFLPDIRFCVRTTLLSSRWNNLWASVPDLIFDRGESRNASSFKKFVRNVLNKRENLPVNKFTFKYDEKDKSVINTIIKYAMSHNVQHFSIITKSASLTYLSPFFNISVSLKTLELRYFDNMYLLENFTLPSLTSLSLRWCTFGDGEPISIDPFVGLFNLKSLQLAACSASARRFEMRGLLGIGSVRNFKISGPQLDSLIVIGLGDCKVEIFAPKLHCFSATGVHLMKFSHLPLLEVAEIIEINLAFLLDSEEEAYVKSLLDLIKLKDSNAHQQEATKLGAVAAYITANTLLAGGSSDFSFVFAPHWLIMAGRIQKTKKAKKNHGEEGVVEKDRLSDLSDCILLHILSFLPDIRFCVRTTVLSKRWNNLWASLPDLFFDKLESRNTTFSWFKQFVRHVMWRRKNLPLNKFSFGYHRTLEDDSMFATIIKYAMSYNVQHFSLYLQSASLTYLSPFFNISVSLKTLELQGFDNMHLLEDFTLPNLTTLSLYWCRFGGKVNGEPISIDPFVRLVNLKTLELIGSSIRRSVGNFKISGPQLDSLTLPLSGSSDHCKVEIIAPKLRFFSCTSHDPVKFSHLDLPLLEIAEIFVGLPFLNKDESLLELINLFRGLYNAQSLLLYSNIVKGFMDCPQVLENQPSPFFRLKTLKVKRRYSFHGAFKIPDIVIKYFGENITVESN</sequence>
<dbReference type="PROSITE" id="PS50181">
    <property type="entry name" value="FBOX"/>
    <property type="match status" value="1"/>
</dbReference>
<dbReference type="InterPro" id="IPR053197">
    <property type="entry name" value="F-box_SCFL_complex_component"/>
</dbReference>
<dbReference type="SMART" id="SM00256">
    <property type="entry name" value="FBOX"/>
    <property type="match status" value="2"/>
</dbReference>